<dbReference type="Proteomes" id="UP000821853">
    <property type="component" value="Chromosome 10"/>
</dbReference>
<proteinExistence type="predicted"/>
<evidence type="ECO:0000256" key="1">
    <source>
        <dbReference type="SAM" id="Coils"/>
    </source>
</evidence>
<feature type="compositionally biased region" description="Polar residues" evidence="2">
    <location>
        <begin position="208"/>
        <end position="219"/>
    </location>
</feature>
<dbReference type="OMA" id="ASCRCDF"/>
<dbReference type="AlphaFoldDB" id="A0A9J6FJY3"/>
<keyword evidence="1" id="KW-0175">Coiled coil</keyword>
<dbReference type="VEuPathDB" id="VectorBase:HLOH_046890"/>
<protein>
    <submittedName>
        <fullName evidence="3">Uncharacterized protein</fullName>
    </submittedName>
</protein>
<organism evidence="3 4">
    <name type="scientific">Haemaphysalis longicornis</name>
    <name type="common">Bush tick</name>
    <dbReference type="NCBI Taxonomy" id="44386"/>
    <lineage>
        <taxon>Eukaryota</taxon>
        <taxon>Metazoa</taxon>
        <taxon>Ecdysozoa</taxon>
        <taxon>Arthropoda</taxon>
        <taxon>Chelicerata</taxon>
        <taxon>Arachnida</taxon>
        <taxon>Acari</taxon>
        <taxon>Parasitiformes</taxon>
        <taxon>Ixodida</taxon>
        <taxon>Ixodoidea</taxon>
        <taxon>Ixodidae</taxon>
        <taxon>Haemaphysalinae</taxon>
        <taxon>Haemaphysalis</taxon>
    </lineage>
</organism>
<feature type="coiled-coil region" evidence="1">
    <location>
        <begin position="32"/>
        <end position="66"/>
    </location>
</feature>
<evidence type="ECO:0000313" key="4">
    <source>
        <dbReference type="Proteomes" id="UP000821853"/>
    </source>
</evidence>
<keyword evidence="4" id="KW-1185">Reference proteome</keyword>
<evidence type="ECO:0000313" key="3">
    <source>
        <dbReference type="EMBL" id="KAH9363349.1"/>
    </source>
</evidence>
<gene>
    <name evidence="3" type="ORF">HPB48_006455</name>
</gene>
<evidence type="ECO:0000256" key="2">
    <source>
        <dbReference type="SAM" id="MobiDB-lite"/>
    </source>
</evidence>
<sequence length="273" mass="30898">MENESATPLDPVATEITISRALDELSVRRSNVTRHRARIDELRHDIARLLENLDMEKKRLRVTEQQVAEHRIVLGRSAEERRQPLNADKTSLVQHRARIERELSAAVRRARSLETEKLTFDGKVKDLQDQIRHLDAVVRGRNDQLATLGLMCRPVLDDLRETAGRNDAIMTSLSEALRRRVALERDRRECAKQESQLARENASLRQQLEEAASSSNGSEVSRVADERSGVVEDRWHRSLMGKLESDLASCRRDLEALRVVVGGSASCDVGVQT</sequence>
<comment type="caution">
    <text evidence="3">The sequence shown here is derived from an EMBL/GenBank/DDBJ whole genome shotgun (WGS) entry which is preliminary data.</text>
</comment>
<accession>A0A9J6FJY3</accession>
<dbReference type="OrthoDB" id="6492321at2759"/>
<feature type="region of interest" description="Disordered" evidence="2">
    <location>
        <begin position="208"/>
        <end position="227"/>
    </location>
</feature>
<name>A0A9J6FJY3_HAELO</name>
<reference evidence="3 4" key="1">
    <citation type="journal article" date="2020" name="Cell">
        <title>Large-Scale Comparative Analyses of Tick Genomes Elucidate Their Genetic Diversity and Vector Capacities.</title>
        <authorList>
            <consortium name="Tick Genome and Microbiome Consortium (TIGMIC)"/>
            <person name="Jia N."/>
            <person name="Wang J."/>
            <person name="Shi W."/>
            <person name="Du L."/>
            <person name="Sun Y."/>
            <person name="Zhan W."/>
            <person name="Jiang J.F."/>
            <person name="Wang Q."/>
            <person name="Zhang B."/>
            <person name="Ji P."/>
            <person name="Bell-Sakyi L."/>
            <person name="Cui X.M."/>
            <person name="Yuan T.T."/>
            <person name="Jiang B.G."/>
            <person name="Yang W.F."/>
            <person name="Lam T.T."/>
            <person name="Chang Q.C."/>
            <person name="Ding S.J."/>
            <person name="Wang X.J."/>
            <person name="Zhu J.G."/>
            <person name="Ruan X.D."/>
            <person name="Zhao L."/>
            <person name="Wei J.T."/>
            <person name="Ye R.Z."/>
            <person name="Que T.C."/>
            <person name="Du C.H."/>
            <person name="Zhou Y.H."/>
            <person name="Cheng J.X."/>
            <person name="Dai P.F."/>
            <person name="Guo W.B."/>
            <person name="Han X.H."/>
            <person name="Huang E.J."/>
            <person name="Li L.F."/>
            <person name="Wei W."/>
            <person name="Gao Y.C."/>
            <person name="Liu J.Z."/>
            <person name="Shao H.Z."/>
            <person name="Wang X."/>
            <person name="Wang C.C."/>
            <person name="Yang T.C."/>
            <person name="Huo Q.B."/>
            <person name="Li W."/>
            <person name="Chen H.Y."/>
            <person name="Chen S.E."/>
            <person name="Zhou L.G."/>
            <person name="Ni X.B."/>
            <person name="Tian J.H."/>
            <person name="Sheng Y."/>
            <person name="Liu T."/>
            <person name="Pan Y.S."/>
            <person name="Xia L.Y."/>
            <person name="Li J."/>
            <person name="Zhao F."/>
            <person name="Cao W.C."/>
        </authorList>
    </citation>
    <scope>NUCLEOTIDE SEQUENCE [LARGE SCALE GENOMIC DNA]</scope>
    <source>
        <strain evidence="3">HaeL-2018</strain>
    </source>
</reference>
<dbReference type="EMBL" id="JABSTR010000002">
    <property type="protein sequence ID" value="KAH9363349.1"/>
    <property type="molecule type" value="Genomic_DNA"/>
</dbReference>